<dbReference type="AlphaFoldDB" id="A0A6J5YFD0"/>
<proteinExistence type="predicted"/>
<evidence type="ECO:0000313" key="1">
    <source>
        <dbReference type="EMBL" id="CAB4322282.1"/>
    </source>
</evidence>
<dbReference type="EMBL" id="CAFBNC010000005">
    <property type="protein sequence ID" value="CAB4923249.1"/>
    <property type="molecule type" value="Genomic_DNA"/>
</dbReference>
<gene>
    <name evidence="1" type="ORF">UFOPK1392_00016</name>
    <name evidence="2" type="ORF">UFOPK3733_00204</name>
</gene>
<dbReference type="EMBL" id="CAEMXZ010000001">
    <property type="protein sequence ID" value="CAB4322282.1"/>
    <property type="molecule type" value="Genomic_DNA"/>
</dbReference>
<sequence length="43" mass="4588">MGVWTDSTQFAGITEIMSSDHGACLEGVTDGQSQRCSYCQEAS</sequence>
<organism evidence="1">
    <name type="scientific">freshwater metagenome</name>
    <dbReference type="NCBI Taxonomy" id="449393"/>
    <lineage>
        <taxon>unclassified sequences</taxon>
        <taxon>metagenomes</taxon>
        <taxon>ecological metagenomes</taxon>
    </lineage>
</organism>
<accession>A0A6J5YFD0</accession>
<protein>
    <submittedName>
        <fullName evidence="1">Unannotated protein</fullName>
    </submittedName>
</protein>
<reference evidence="1" key="1">
    <citation type="submission" date="2020-05" db="EMBL/GenBank/DDBJ databases">
        <authorList>
            <person name="Chiriac C."/>
            <person name="Salcher M."/>
            <person name="Ghai R."/>
            <person name="Kavagutti S V."/>
        </authorList>
    </citation>
    <scope>NUCLEOTIDE SEQUENCE</scope>
</reference>
<evidence type="ECO:0000313" key="2">
    <source>
        <dbReference type="EMBL" id="CAB4923249.1"/>
    </source>
</evidence>
<name>A0A6J5YFD0_9ZZZZ</name>